<dbReference type="EMBL" id="MNPL01000820">
    <property type="protein sequence ID" value="OQR79683.1"/>
    <property type="molecule type" value="Genomic_DNA"/>
</dbReference>
<organism evidence="2 3">
    <name type="scientific">Tropilaelaps mercedesae</name>
    <dbReference type="NCBI Taxonomy" id="418985"/>
    <lineage>
        <taxon>Eukaryota</taxon>
        <taxon>Metazoa</taxon>
        <taxon>Ecdysozoa</taxon>
        <taxon>Arthropoda</taxon>
        <taxon>Chelicerata</taxon>
        <taxon>Arachnida</taxon>
        <taxon>Acari</taxon>
        <taxon>Parasitiformes</taxon>
        <taxon>Mesostigmata</taxon>
        <taxon>Gamasina</taxon>
        <taxon>Dermanyssoidea</taxon>
        <taxon>Laelapidae</taxon>
        <taxon>Tropilaelaps</taxon>
    </lineage>
</organism>
<evidence type="ECO:0000313" key="2">
    <source>
        <dbReference type="EMBL" id="OQR79683.1"/>
    </source>
</evidence>
<dbReference type="AlphaFoldDB" id="A0A1V9Y1X2"/>
<keyword evidence="1" id="KW-1133">Transmembrane helix</keyword>
<evidence type="ECO:0000313" key="3">
    <source>
        <dbReference type="Proteomes" id="UP000192247"/>
    </source>
</evidence>
<accession>A0A1V9Y1X2</accession>
<keyword evidence="3" id="KW-1185">Reference proteome</keyword>
<protein>
    <submittedName>
        <fullName evidence="2">Uncharacterized protein</fullName>
    </submittedName>
</protein>
<comment type="caution">
    <text evidence="2">The sequence shown here is derived from an EMBL/GenBank/DDBJ whole genome shotgun (WGS) entry which is preliminary data.</text>
</comment>
<sequence>MAKYRSYSDDKPLAFAFILVCLNFTEPTVMTNYDGRKGIYTLKRIYFYVSWLDFVSSWLDVSFDFVSPTLRGIYC</sequence>
<name>A0A1V9Y1X2_9ACAR</name>
<dbReference type="Proteomes" id="UP000192247">
    <property type="component" value="Unassembled WGS sequence"/>
</dbReference>
<reference evidence="2 3" key="1">
    <citation type="journal article" date="2017" name="Gigascience">
        <title>Draft genome of the honey bee ectoparasitic mite, Tropilaelaps mercedesae, is shaped by the parasitic life history.</title>
        <authorList>
            <person name="Dong X."/>
            <person name="Armstrong S.D."/>
            <person name="Xia D."/>
            <person name="Makepeace B.L."/>
            <person name="Darby A.C."/>
            <person name="Kadowaki T."/>
        </authorList>
    </citation>
    <scope>NUCLEOTIDE SEQUENCE [LARGE SCALE GENOMIC DNA]</scope>
    <source>
        <strain evidence="2">Wuxi-XJTLU</strain>
    </source>
</reference>
<gene>
    <name evidence="2" type="ORF">BIW11_05561</name>
</gene>
<evidence type="ECO:0000256" key="1">
    <source>
        <dbReference type="SAM" id="Phobius"/>
    </source>
</evidence>
<keyword evidence="1" id="KW-0812">Transmembrane</keyword>
<dbReference type="InParanoid" id="A0A1V9Y1X2"/>
<proteinExistence type="predicted"/>
<feature type="transmembrane region" description="Helical" evidence="1">
    <location>
        <begin position="12"/>
        <end position="33"/>
    </location>
</feature>
<keyword evidence="1" id="KW-0472">Membrane</keyword>